<accession>A0AAX2EKY7</accession>
<organism evidence="1 4">
    <name type="scientific">Kosakonia radicincitans</name>
    <dbReference type="NCBI Taxonomy" id="283686"/>
    <lineage>
        <taxon>Bacteria</taxon>
        <taxon>Pseudomonadati</taxon>
        <taxon>Pseudomonadota</taxon>
        <taxon>Gammaproteobacteria</taxon>
        <taxon>Enterobacterales</taxon>
        <taxon>Enterobacteriaceae</taxon>
        <taxon>Kosakonia</taxon>
    </lineage>
</organism>
<evidence type="ECO:0000313" key="2">
    <source>
        <dbReference type="EMBL" id="SFT34679.1"/>
    </source>
</evidence>
<reference evidence="3 4" key="1">
    <citation type="submission" date="2016-10" db="EMBL/GenBank/DDBJ databases">
        <authorList>
            <person name="Varghese N."/>
            <person name="Submissions S."/>
        </authorList>
    </citation>
    <scope>NUCLEOTIDE SEQUENCE [LARGE SCALE GENOMIC DNA]</scope>
    <source>
        <strain evidence="2 3">NFIX06</strain>
        <strain evidence="1 4">NFIX08</strain>
    </source>
</reference>
<evidence type="ECO:0000313" key="4">
    <source>
        <dbReference type="Proteomes" id="UP000199173"/>
    </source>
</evidence>
<sequence>MNMTTADLQYDSYTWGVSRCICMFKLSDAPLTSYKNSHLSTSTAIEHYKRITEFFFLPYSQKIMLPSHFLLDY</sequence>
<keyword evidence="3" id="KW-1185">Reference proteome</keyword>
<comment type="caution">
    <text evidence="1">The sequence shown here is derived from an EMBL/GenBank/DDBJ whole genome shotgun (WGS) entry which is preliminary data.</text>
</comment>
<proteinExistence type="predicted"/>
<dbReference type="EMBL" id="FOYJ01000001">
    <property type="protein sequence ID" value="SFQ95161.1"/>
    <property type="molecule type" value="Genomic_DNA"/>
</dbReference>
<evidence type="ECO:0000313" key="3">
    <source>
        <dbReference type="Proteomes" id="UP000198760"/>
    </source>
</evidence>
<gene>
    <name evidence="2" type="ORF">SAMN03159428_00081</name>
    <name evidence="1" type="ORF">SAMN03159514_00082</name>
</gene>
<dbReference type="Proteomes" id="UP000198760">
    <property type="component" value="Unassembled WGS sequence"/>
</dbReference>
<evidence type="ECO:0000313" key="1">
    <source>
        <dbReference type="EMBL" id="SFQ95161.1"/>
    </source>
</evidence>
<protein>
    <submittedName>
        <fullName evidence="1">Uncharacterized protein</fullName>
    </submittedName>
</protein>
<dbReference type="Proteomes" id="UP000199173">
    <property type="component" value="Unassembled WGS sequence"/>
</dbReference>
<dbReference type="EMBL" id="FPAV01000001">
    <property type="protein sequence ID" value="SFT34679.1"/>
    <property type="molecule type" value="Genomic_DNA"/>
</dbReference>
<dbReference type="AlphaFoldDB" id="A0AAX2EKY7"/>
<name>A0AAX2EKY7_9ENTR</name>